<evidence type="ECO:0000256" key="1">
    <source>
        <dbReference type="SAM" id="MobiDB-lite"/>
    </source>
</evidence>
<dbReference type="RefSeq" id="XP_044965536.1">
    <property type="nucleotide sequence ID" value="XM_045109601.1"/>
</dbReference>
<feature type="compositionally biased region" description="Basic residues" evidence="1">
    <location>
        <begin position="59"/>
        <end position="70"/>
    </location>
</feature>
<dbReference type="AlphaFoldDB" id="F2E860"/>
<dbReference type="EMBL" id="AK372334">
    <property type="protein sequence ID" value="BAK03532.1"/>
    <property type="molecule type" value="mRNA"/>
</dbReference>
<dbReference type="GeneID" id="123425848"/>
<evidence type="ECO:0000313" key="2">
    <source>
        <dbReference type="EMBL" id="BAK03532.1"/>
    </source>
</evidence>
<sequence>MSGRVARSQPRTWSKLRFSMTTTTTVLTGEWISRFLRRRFSRGPWWPPPSRQCAETIRASRRRATRRRRSPVAAMAPERLTTAPEQAQSITRTIFDVVKEHGPLTISDVWDHVKYIAKLYNSCGLHRNLP</sequence>
<dbReference type="PANTHER" id="PTHR35110">
    <property type="entry name" value="EXPRESSED PROTEIN"/>
    <property type="match status" value="1"/>
</dbReference>
<reference evidence="2" key="1">
    <citation type="journal article" date="2011" name="Plant Physiol.">
        <title>Comprehensive sequence analysis of 24,783 barley full-length cDNAs derived from 12 clone libraries.</title>
        <authorList>
            <person name="Matsumoto T."/>
            <person name="Tanaka T."/>
            <person name="Sakai H."/>
            <person name="Amano N."/>
            <person name="Kanamori H."/>
            <person name="Kurita K."/>
            <person name="Kikuta A."/>
            <person name="Kamiya K."/>
            <person name="Yamamoto M."/>
            <person name="Ikawa H."/>
            <person name="Fujii N."/>
            <person name="Hori K."/>
            <person name="Itoh T."/>
            <person name="Sato K."/>
        </authorList>
    </citation>
    <scope>NUCLEOTIDE SEQUENCE</scope>
    <source>
        <tissue evidence="2">Shoot and root</tissue>
    </source>
</reference>
<protein>
    <submittedName>
        <fullName evidence="2">Predicted protein</fullName>
    </submittedName>
</protein>
<dbReference type="PANTHER" id="PTHR35110:SF3">
    <property type="entry name" value="OS08G0360000 PROTEIN"/>
    <property type="match status" value="1"/>
</dbReference>
<feature type="region of interest" description="Disordered" evidence="1">
    <location>
        <begin position="51"/>
        <end position="74"/>
    </location>
</feature>
<organism evidence="2">
    <name type="scientific">Hordeum vulgare subsp. vulgare</name>
    <name type="common">Domesticated barley</name>
    <dbReference type="NCBI Taxonomy" id="112509"/>
    <lineage>
        <taxon>Eukaryota</taxon>
        <taxon>Viridiplantae</taxon>
        <taxon>Streptophyta</taxon>
        <taxon>Embryophyta</taxon>
        <taxon>Tracheophyta</taxon>
        <taxon>Spermatophyta</taxon>
        <taxon>Magnoliopsida</taxon>
        <taxon>Liliopsida</taxon>
        <taxon>Poales</taxon>
        <taxon>Poaceae</taxon>
        <taxon>BOP clade</taxon>
        <taxon>Pooideae</taxon>
        <taxon>Triticodae</taxon>
        <taxon>Triticeae</taxon>
        <taxon>Hordeinae</taxon>
        <taxon>Hordeum</taxon>
    </lineage>
</organism>
<proteinExistence type="evidence at transcript level"/>
<accession>F2E860</accession>
<name>F2E860_HORVV</name>